<proteinExistence type="predicted"/>
<dbReference type="AlphaFoldDB" id="A0A1D2N8M3"/>
<gene>
    <name evidence="2" type="ORF">Ocin01_05104</name>
</gene>
<dbReference type="Gene3D" id="1.10.533.10">
    <property type="entry name" value="Death Domain, Fas"/>
    <property type="match status" value="1"/>
</dbReference>
<organism evidence="2 3">
    <name type="scientific">Orchesella cincta</name>
    <name type="common">Springtail</name>
    <name type="synonym">Podura cincta</name>
    <dbReference type="NCBI Taxonomy" id="48709"/>
    <lineage>
        <taxon>Eukaryota</taxon>
        <taxon>Metazoa</taxon>
        <taxon>Ecdysozoa</taxon>
        <taxon>Arthropoda</taxon>
        <taxon>Hexapoda</taxon>
        <taxon>Collembola</taxon>
        <taxon>Entomobryomorpha</taxon>
        <taxon>Entomobryoidea</taxon>
        <taxon>Orchesellidae</taxon>
        <taxon>Orchesellinae</taxon>
        <taxon>Orchesella</taxon>
    </lineage>
</organism>
<feature type="domain" description="Death" evidence="1">
    <location>
        <begin position="193"/>
        <end position="263"/>
    </location>
</feature>
<dbReference type="PROSITE" id="PS50017">
    <property type="entry name" value="DEATH_DOMAIN"/>
    <property type="match status" value="1"/>
</dbReference>
<evidence type="ECO:0000313" key="2">
    <source>
        <dbReference type="EMBL" id="ODN01594.1"/>
    </source>
</evidence>
<name>A0A1D2N8M3_ORCCI</name>
<evidence type="ECO:0000259" key="1">
    <source>
        <dbReference type="PROSITE" id="PS50017"/>
    </source>
</evidence>
<dbReference type="EMBL" id="LJIJ01000146">
    <property type="protein sequence ID" value="ODN01594.1"/>
    <property type="molecule type" value="Genomic_DNA"/>
</dbReference>
<dbReference type="InterPro" id="IPR000488">
    <property type="entry name" value="Death_dom"/>
</dbReference>
<comment type="caution">
    <text evidence="2">The sequence shown here is derived from an EMBL/GenBank/DDBJ whole genome shotgun (WGS) entry which is preliminary data.</text>
</comment>
<dbReference type="Proteomes" id="UP000094527">
    <property type="component" value="Unassembled WGS sequence"/>
</dbReference>
<accession>A0A1D2N8M3</accession>
<dbReference type="GO" id="GO:0007165">
    <property type="term" value="P:signal transduction"/>
    <property type="evidence" value="ECO:0007669"/>
    <property type="project" value="InterPro"/>
</dbReference>
<protein>
    <recommendedName>
        <fullName evidence="1">Death domain-containing protein</fullName>
    </recommendedName>
</protein>
<keyword evidence="3" id="KW-1185">Reference proteome</keyword>
<dbReference type="InterPro" id="IPR011029">
    <property type="entry name" value="DEATH-like_dom_sf"/>
</dbReference>
<sequence>MTSKHPTAKIRKMDSAREYRIFLNGSGLSNEGAKSILRQARLNLTTQVFKIQANNDVLAIIPTFGFEDAELELLNLKPVTPQDWTSKFIDLLLNRKNVAECLTTLCNLHQHQYGLSNYQCLVVQKLNEIPNVEVVEVKETEQPKLNRKLNDTPNVDQKPNNLVVGDDPCSYNKVTDTLAKCKGARKLWDRLMELADELEIPSDDAVTISRGLKNETKTNTSGLREILQSWRAKQARNAYLSTLVDVLQNMNLGECAVALSEQF</sequence>
<dbReference type="Pfam" id="PF00531">
    <property type="entry name" value="Death"/>
    <property type="match status" value="1"/>
</dbReference>
<reference evidence="2 3" key="1">
    <citation type="journal article" date="2016" name="Genome Biol. Evol.">
        <title>Gene Family Evolution Reflects Adaptation to Soil Environmental Stressors in the Genome of the Collembolan Orchesella cincta.</title>
        <authorList>
            <person name="Faddeeva-Vakhrusheva A."/>
            <person name="Derks M.F."/>
            <person name="Anvar S.Y."/>
            <person name="Agamennone V."/>
            <person name="Suring W."/>
            <person name="Smit S."/>
            <person name="van Straalen N.M."/>
            <person name="Roelofs D."/>
        </authorList>
    </citation>
    <scope>NUCLEOTIDE SEQUENCE [LARGE SCALE GENOMIC DNA]</scope>
    <source>
        <tissue evidence="2">Mixed pool</tissue>
    </source>
</reference>
<evidence type="ECO:0000313" key="3">
    <source>
        <dbReference type="Proteomes" id="UP000094527"/>
    </source>
</evidence>